<feature type="chain" id="PRO_5030907859" description="Chitin-binding type-2 domain-containing protein" evidence="1">
    <location>
        <begin position="19"/>
        <end position="154"/>
    </location>
</feature>
<reference evidence="3" key="1">
    <citation type="submission" date="2021-01" db="EMBL/GenBank/DDBJ databases">
        <authorList>
            <person name="Corre E."/>
            <person name="Pelletier E."/>
            <person name="Niang G."/>
            <person name="Scheremetjew M."/>
            <person name="Finn R."/>
            <person name="Kale V."/>
            <person name="Holt S."/>
            <person name="Cochrane G."/>
            <person name="Meng A."/>
            <person name="Brown T."/>
            <person name="Cohen L."/>
        </authorList>
    </citation>
    <scope>NUCLEOTIDE SEQUENCE</scope>
    <source>
        <strain evidence="3">CCMP826</strain>
    </source>
</reference>
<name>A0A7S2IGA4_9STRA</name>
<keyword evidence="1" id="KW-0732">Signal</keyword>
<evidence type="ECO:0000256" key="1">
    <source>
        <dbReference type="SAM" id="SignalP"/>
    </source>
</evidence>
<feature type="signal peptide" evidence="1">
    <location>
        <begin position="1"/>
        <end position="18"/>
    </location>
</feature>
<dbReference type="GO" id="GO:0005576">
    <property type="term" value="C:extracellular region"/>
    <property type="evidence" value="ECO:0007669"/>
    <property type="project" value="InterPro"/>
</dbReference>
<evidence type="ECO:0000259" key="2">
    <source>
        <dbReference type="PROSITE" id="PS50940"/>
    </source>
</evidence>
<proteinExistence type="predicted"/>
<protein>
    <recommendedName>
        <fullName evidence="2">Chitin-binding type-2 domain-containing protein</fullName>
    </recommendedName>
</protein>
<dbReference type="EMBL" id="HBGV01019412">
    <property type="protein sequence ID" value="CAD9518412.1"/>
    <property type="molecule type" value="Transcribed_RNA"/>
</dbReference>
<dbReference type="AlphaFoldDB" id="A0A7S2IGA4"/>
<dbReference type="Pfam" id="PF01607">
    <property type="entry name" value="CBM_14"/>
    <property type="match status" value="1"/>
</dbReference>
<accession>A0A7S2IGA4</accession>
<dbReference type="InterPro" id="IPR036508">
    <property type="entry name" value="Chitin-bd_dom_sf"/>
</dbReference>
<feature type="domain" description="Chitin-binding type-2" evidence="2">
    <location>
        <begin position="36"/>
        <end position="98"/>
    </location>
</feature>
<gene>
    <name evidence="3" type="ORF">HTAM1171_LOCUS12038</name>
</gene>
<dbReference type="PROSITE" id="PS50940">
    <property type="entry name" value="CHIT_BIND_II"/>
    <property type="match status" value="1"/>
</dbReference>
<sequence length="154" mass="17006">MKFLSFATVFSIAATATATRDRSKNGEMNCYNCGNKNPCDPLLTEGLFYYPRCNKPAKFVQCSDDGGCDVRPCPDGLVWDQSILTCVREVDTSTECFSCEENSPCSPLAVPDKYYYTGCTKEDYVQCSSSGSCYDMSCPSSTTWDDDVLSCVHK</sequence>
<evidence type="ECO:0000313" key="3">
    <source>
        <dbReference type="EMBL" id="CAD9518412.1"/>
    </source>
</evidence>
<dbReference type="InterPro" id="IPR002557">
    <property type="entry name" value="Chitin-bd_dom"/>
</dbReference>
<organism evidence="3">
    <name type="scientific">Helicotheca tamesis</name>
    <dbReference type="NCBI Taxonomy" id="374047"/>
    <lineage>
        <taxon>Eukaryota</taxon>
        <taxon>Sar</taxon>
        <taxon>Stramenopiles</taxon>
        <taxon>Ochrophyta</taxon>
        <taxon>Bacillariophyta</taxon>
        <taxon>Mediophyceae</taxon>
        <taxon>Lithodesmiophycidae</taxon>
        <taxon>Lithodesmiales</taxon>
        <taxon>Lithodesmiaceae</taxon>
        <taxon>Helicotheca</taxon>
    </lineage>
</organism>
<dbReference type="Gene3D" id="2.170.140.10">
    <property type="entry name" value="Chitin binding domain"/>
    <property type="match status" value="1"/>
</dbReference>
<dbReference type="SUPFAM" id="SSF57625">
    <property type="entry name" value="Invertebrate chitin-binding proteins"/>
    <property type="match status" value="1"/>
</dbReference>
<dbReference type="GO" id="GO:0008061">
    <property type="term" value="F:chitin binding"/>
    <property type="evidence" value="ECO:0007669"/>
    <property type="project" value="InterPro"/>
</dbReference>